<evidence type="ECO:0000256" key="2">
    <source>
        <dbReference type="ARBA" id="ARBA00022801"/>
    </source>
</evidence>
<dbReference type="Proteomes" id="UP000178606">
    <property type="component" value="Unassembled WGS sequence"/>
</dbReference>
<dbReference type="CDD" id="cd16027">
    <property type="entry name" value="SGSH"/>
    <property type="match status" value="1"/>
</dbReference>
<dbReference type="EMBL" id="MFKF01000146">
    <property type="protein sequence ID" value="OGG52295.1"/>
    <property type="molecule type" value="Genomic_DNA"/>
</dbReference>
<dbReference type="GO" id="GO:0046872">
    <property type="term" value="F:metal ion binding"/>
    <property type="evidence" value="ECO:0007669"/>
    <property type="project" value="UniProtKB-KW"/>
</dbReference>
<evidence type="ECO:0000313" key="6">
    <source>
        <dbReference type="Proteomes" id="UP000178606"/>
    </source>
</evidence>
<evidence type="ECO:0000256" key="1">
    <source>
        <dbReference type="ARBA" id="ARBA00022723"/>
    </source>
</evidence>
<comment type="caution">
    <text evidence="5">The sequence shown here is derived from an EMBL/GenBank/DDBJ whole genome shotgun (WGS) entry which is preliminary data.</text>
</comment>
<dbReference type="PANTHER" id="PTHR45953:SF1">
    <property type="entry name" value="IDURONATE 2-SULFATASE"/>
    <property type="match status" value="1"/>
</dbReference>
<reference evidence="5 6" key="1">
    <citation type="journal article" date="2016" name="Nat. Commun.">
        <title>Thousands of microbial genomes shed light on interconnected biogeochemical processes in an aquifer system.</title>
        <authorList>
            <person name="Anantharaman K."/>
            <person name="Brown C.T."/>
            <person name="Hug L.A."/>
            <person name="Sharon I."/>
            <person name="Castelle C.J."/>
            <person name="Probst A.J."/>
            <person name="Thomas B.C."/>
            <person name="Singh A."/>
            <person name="Wilkins M.J."/>
            <person name="Karaoz U."/>
            <person name="Brodie E.L."/>
            <person name="Williams K.H."/>
            <person name="Hubbard S.S."/>
            <person name="Banfield J.F."/>
        </authorList>
    </citation>
    <scope>NUCLEOTIDE SEQUENCE [LARGE SCALE GENOMIC DNA]</scope>
    <source>
        <strain evidence="6">RIFCSPLOWO2_12_FULL_64_10</strain>
    </source>
</reference>
<organism evidence="5 6">
    <name type="scientific">Handelsmanbacteria sp. (strain RIFCSPLOWO2_12_FULL_64_10)</name>
    <dbReference type="NCBI Taxonomy" id="1817868"/>
    <lineage>
        <taxon>Bacteria</taxon>
        <taxon>Candidatus Handelsmaniibacteriota</taxon>
    </lineage>
</organism>
<evidence type="ECO:0000259" key="4">
    <source>
        <dbReference type="Pfam" id="PF00884"/>
    </source>
</evidence>
<keyword evidence="1" id="KW-0479">Metal-binding</keyword>
<evidence type="ECO:0000313" key="5">
    <source>
        <dbReference type="EMBL" id="OGG52295.1"/>
    </source>
</evidence>
<name>A0A1F6CT35_HANXR</name>
<proteinExistence type="predicted"/>
<dbReference type="AlphaFoldDB" id="A0A1F6CT35"/>
<dbReference type="GO" id="GO:0008484">
    <property type="term" value="F:sulfuric ester hydrolase activity"/>
    <property type="evidence" value="ECO:0007669"/>
    <property type="project" value="TreeGrafter"/>
</dbReference>
<accession>A0A1F6CT35</accession>
<dbReference type="GO" id="GO:0005737">
    <property type="term" value="C:cytoplasm"/>
    <property type="evidence" value="ECO:0007669"/>
    <property type="project" value="TreeGrafter"/>
</dbReference>
<evidence type="ECO:0000256" key="3">
    <source>
        <dbReference type="SAM" id="MobiDB-lite"/>
    </source>
</evidence>
<dbReference type="PANTHER" id="PTHR45953">
    <property type="entry name" value="IDURONATE 2-SULFATASE"/>
    <property type="match status" value="1"/>
</dbReference>
<gene>
    <name evidence="5" type="ORF">A3F84_28975</name>
</gene>
<dbReference type="Gene3D" id="3.40.720.10">
    <property type="entry name" value="Alkaline Phosphatase, subunit A"/>
    <property type="match status" value="1"/>
</dbReference>
<protein>
    <recommendedName>
        <fullName evidence="4">Sulfatase N-terminal domain-containing protein</fullName>
    </recommendedName>
</protein>
<sequence length="430" mass="47794">MSSLPNIILIHTHDTGRHLGCYGAPVPTPHLSRLAREGALFRRAFCASPGCSASRASMLTGQMPHTNGVIGLVHRGFRMRDVRRHLSHLLRDAGYHTALVGFQHEVPADQVGTLGYDQIIPNGDLPRHSVERCKVAADWLSRASDEPFFLNIGLVETHRPFSPLESPDDERYVNPLPFLPDDPEVRRDVAELHTAVRHVDDGVGLLLDAMDRRGLTDRSLTIYTTDHGVPFPRAKATLFDAGTGVAFLMRAPRLFSGGQVVDTLFSQVDLLPTLFDFITLPAPPDLHGLSFVPLLTGKPGVIRDQIVTELTYHAAYDPARAVRTTRHKYIRYFEDRPRWVLPNVDGSPTKTHLMNLGLPIGERPREMLFDLAADPGEFENLTGSPHYAGVLADLRRQLDDWMERTDDPIRNGPMPPHPGAKITPHDAINP</sequence>
<keyword evidence="2" id="KW-0378">Hydrolase</keyword>
<feature type="region of interest" description="Disordered" evidence="3">
    <location>
        <begin position="404"/>
        <end position="430"/>
    </location>
</feature>
<dbReference type="Pfam" id="PF00884">
    <property type="entry name" value="Sulfatase"/>
    <property type="match status" value="1"/>
</dbReference>
<feature type="domain" description="Sulfatase N-terminal" evidence="4">
    <location>
        <begin position="5"/>
        <end position="276"/>
    </location>
</feature>
<dbReference type="InterPro" id="IPR017850">
    <property type="entry name" value="Alkaline_phosphatase_core_sf"/>
</dbReference>
<dbReference type="SUPFAM" id="SSF53649">
    <property type="entry name" value="Alkaline phosphatase-like"/>
    <property type="match status" value="1"/>
</dbReference>
<dbReference type="InterPro" id="IPR000917">
    <property type="entry name" value="Sulfatase_N"/>
</dbReference>